<sequence>MSIYKKYCTEVIDENRALKEFKLNYPDDFNFGYDVVDAIAQQTPDKKAIVWCNTENEEHIFSFSDVSRYSNKMANVFKDAGITKGDKVMLVLKRHYEYWFAAVALHKLGAVMIPATHMLTVSDFEYRIKASGVKAVVCTAHDDVPEKIAAALKNQNASAIMWTVQQDV</sequence>
<organism evidence="6 7">
    <name type="scientific">Candidatus Faeciplasma gallinarum</name>
    <dbReference type="NCBI Taxonomy" id="2840799"/>
    <lineage>
        <taxon>Bacteria</taxon>
        <taxon>Bacillati</taxon>
        <taxon>Bacillota</taxon>
        <taxon>Clostridia</taxon>
        <taxon>Eubacteriales</taxon>
        <taxon>Oscillospiraceae</taxon>
        <taxon>Oscillospiraceae incertae sedis</taxon>
        <taxon>Candidatus Faeciplasma</taxon>
    </lineage>
</organism>
<protein>
    <submittedName>
        <fullName evidence="6">AMP-binding protein</fullName>
    </submittedName>
</protein>
<evidence type="ECO:0000313" key="7">
    <source>
        <dbReference type="Proteomes" id="UP000823982"/>
    </source>
</evidence>
<feature type="domain" description="AMP-dependent synthetase/ligase" evidence="5">
    <location>
        <begin position="38"/>
        <end position="159"/>
    </location>
</feature>
<evidence type="ECO:0000256" key="1">
    <source>
        <dbReference type="ARBA" id="ARBA00006432"/>
    </source>
</evidence>
<dbReference type="InterPro" id="IPR051087">
    <property type="entry name" value="Mitochondrial_ACSM"/>
</dbReference>
<dbReference type="GO" id="GO:0006633">
    <property type="term" value="P:fatty acid biosynthetic process"/>
    <property type="evidence" value="ECO:0007669"/>
    <property type="project" value="TreeGrafter"/>
</dbReference>
<dbReference type="GO" id="GO:0005524">
    <property type="term" value="F:ATP binding"/>
    <property type="evidence" value="ECO:0007669"/>
    <property type="project" value="UniProtKB-KW"/>
</dbReference>
<dbReference type="InterPro" id="IPR000873">
    <property type="entry name" value="AMP-dep_synth/lig_dom"/>
</dbReference>
<dbReference type="Gene3D" id="3.40.50.12780">
    <property type="entry name" value="N-terminal domain of ligase-like"/>
    <property type="match status" value="1"/>
</dbReference>
<reference evidence="6" key="1">
    <citation type="submission" date="2020-10" db="EMBL/GenBank/DDBJ databases">
        <authorList>
            <person name="Gilroy R."/>
        </authorList>
    </citation>
    <scope>NUCLEOTIDE SEQUENCE</scope>
    <source>
        <strain evidence="6">CHK157-1446</strain>
    </source>
</reference>
<dbReference type="Proteomes" id="UP000823982">
    <property type="component" value="Unassembled WGS sequence"/>
</dbReference>
<dbReference type="AlphaFoldDB" id="A0A9D1JI95"/>
<reference evidence="6" key="2">
    <citation type="journal article" date="2021" name="PeerJ">
        <title>Extensive microbial diversity within the chicken gut microbiome revealed by metagenomics and culture.</title>
        <authorList>
            <person name="Gilroy R."/>
            <person name="Ravi A."/>
            <person name="Getino M."/>
            <person name="Pursley I."/>
            <person name="Horton D.L."/>
            <person name="Alikhan N.F."/>
            <person name="Baker D."/>
            <person name="Gharbi K."/>
            <person name="Hall N."/>
            <person name="Watson M."/>
            <person name="Adriaenssens E.M."/>
            <person name="Foster-Nyarko E."/>
            <person name="Jarju S."/>
            <person name="Secka A."/>
            <person name="Antonio M."/>
            <person name="Oren A."/>
            <person name="Chaudhuri R.R."/>
            <person name="La Ragione R."/>
            <person name="Hildebrand F."/>
            <person name="Pallen M.J."/>
        </authorList>
    </citation>
    <scope>NUCLEOTIDE SEQUENCE</scope>
    <source>
        <strain evidence="6">CHK157-1446</strain>
    </source>
</reference>
<dbReference type="GO" id="GO:0004321">
    <property type="term" value="F:fatty-acyl-CoA synthase activity"/>
    <property type="evidence" value="ECO:0007669"/>
    <property type="project" value="TreeGrafter"/>
</dbReference>
<comment type="similarity">
    <text evidence="1">Belongs to the ATP-dependent AMP-binding enzyme family.</text>
</comment>
<keyword evidence="4" id="KW-0067">ATP-binding</keyword>
<dbReference type="GO" id="GO:0015645">
    <property type="term" value="F:fatty acid ligase activity"/>
    <property type="evidence" value="ECO:0007669"/>
    <property type="project" value="TreeGrafter"/>
</dbReference>
<accession>A0A9D1JI95</accession>
<comment type="caution">
    <text evidence="6">The sequence shown here is derived from an EMBL/GenBank/DDBJ whole genome shotgun (WGS) entry which is preliminary data.</text>
</comment>
<gene>
    <name evidence="6" type="ORF">IAD01_03805</name>
</gene>
<evidence type="ECO:0000256" key="4">
    <source>
        <dbReference type="ARBA" id="ARBA00022840"/>
    </source>
</evidence>
<dbReference type="SUPFAM" id="SSF56801">
    <property type="entry name" value="Acetyl-CoA synthetase-like"/>
    <property type="match status" value="1"/>
</dbReference>
<name>A0A9D1JI95_9FIRM</name>
<evidence type="ECO:0000313" key="6">
    <source>
        <dbReference type="EMBL" id="HIS24510.1"/>
    </source>
</evidence>
<dbReference type="PANTHER" id="PTHR43605:SF10">
    <property type="entry name" value="ACYL-COA SYNTHETASE MEDIUM CHAIN FAMILY MEMBER 3"/>
    <property type="match status" value="1"/>
</dbReference>
<evidence type="ECO:0000256" key="3">
    <source>
        <dbReference type="ARBA" id="ARBA00022741"/>
    </source>
</evidence>
<dbReference type="PANTHER" id="PTHR43605">
    <property type="entry name" value="ACYL-COENZYME A SYNTHETASE"/>
    <property type="match status" value="1"/>
</dbReference>
<dbReference type="EMBL" id="DVIR01000035">
    <property type="protein sequence ID" value="HIS24510.1"/>
    <property type="molecule type" value="Genomic_DNA"/>
</dbReference>
<dbReference type="Pfam" id="PF00501">
    <property type="entry name" value="AMP-binding"/>
    <property type="match status" value="1"/>
</dbReference>
<dbReference type="GO" id="GO:0006637">
    <property type="term" value="P:acyl-CoA metabolic process"/>
    <property type="evidence" value="ECO:0007669"/>
    <property type="project" value="TreeGrafter"/>
</dbReference>
<keyword evidence="3" id="KW-0547">Nucleotide-binding</keyword>
<evidence type="ECO:0000256" key="2">
    <source>
        <dbReference type="ARBA" id="ARBA00022598"/>
    </source>
</evidence>
<keyword evidence="2" id="KW-0436">Ligase</keyword>
<proteinExistence type="inferred from homology"/>
<feature type="non-terminal residue" evidence="6">
    <location>
        <position position="168"/>
    </location>
</feature>
<dbReference type="InterPro" id="IPR042099">
    <property type="entry name" value="ANL_N_sf"/>
</dbReference>
<evidence type="ECO:0000259" key="5">
    <source>
        <dbReference type="Pfam" id="PF00501"/>
    </source>
</evidence>